<reference evidence="1 2" key="1">
    <citation type="submission" date="2016-11" db="EMBL/GenBank/DDBJ databases">
        <title>The macronuclear genome of Stentor coeruleus: a giant cell with tiny introns.</title>
        <authorList>
            <person name="Slabodnick M."/>
            <person name="Ruby J.G."/>
            <person name="Reiff S.B."/>
            <person name="Swart E.C."/>
            <person name="Gosai S."/>
            <person name="Prabakaran S."/>
            <person name="Witkowska E."/>
            <person name="Larue G.E."/>
            <person name="Fisher S."/>
            <person name="Freeman R.M."/>
            <person name="Gunawardena J."/>
            <person name="Chu W."/>
            <person name="Stover N.A."/>
            <person name="Gregory B.D."/>
            <person name="Nowacki M."/>
            <person name="Derisi J."/>
            <person name="Roy S.W."/>
            <person name="Marshall W.F."/>
            <person name="Sood P."/>
        </authorList>
    </citation>
    <scope>NUCLEOTIDE SEQUENCE [LARGE SCALE GENOMIC DNA]</scope>
    <source>
        <strain evidence="1">WM001</strain>
    </source>
</reference>
<accession>A0A1R2BM67</accession>
<evidence type="ECO:0000313" key="2">
    <source>
        <dbReference type="Proteomes" id="UP000187209"/>
    </source>
</evidence>
<dbReference type="Proteomes" id="UP000187209">
    <property type="component" value="Unassembled WGS sequence"/>
</dbReference>
<comment type="caution">
    <text evidence="1">The sequence shown here is derived from an EMBL/GenBank/DDBJ whole genome shotgun (WGS) entry which is preliminary data.</text>
</comment>
<dbReference type="InterPro" id="IPR027417">
    <property type="entry name" value="P-loop_NTPase"/>
</dbReference>
<dbReference type="SUPFAM" id="SSF52540">
    <property type="entry name" value="P-loop containing nucleoside triphosphate hydrolases"/>
    <property type="match status" value="1"/>
</dbReference>
<proteinExistence type="predicted"/>
<dbReference type="Gene3D" id="3.40.50.300">
    <property type="entry name" value="P-loop containing nucleotide triphosphate hydrolases"/>
    <property type="match status" value="1"/>
</dbReference>
<organism evidence="1 2">
    <name type="scientific">Stentor coeruleus</name>
    <dbReference type="NCBI Taxonomy" id="5963"/>
    <lineage>
        <taxon>Eukaryota</taxon>
        <taxon>Sar</taxon>
        <taxon>Alveolata</taxon>
        <taxon>Ciliophora</taxon>
        <taxon>Postciliodesmatophora</taxon>
        <taxon>Heterotrichea</taxon>
        <taxon>Heterotrichida</taxon>
        <taxon>Stentoridae</taxon>
        <taxon>Stentor</taxon>
    </lineage>
</organism>
<dbReference type="EMBL" id="MPUH01000564">
    <property type="protein sequence ID" value="OMJ77645.1"/>
    <property type="molecule type" value="Genomic_DNA"/>
</dbReference>
<gene>
    <name evidence="1" type="ORF">SteCoe_22726</name>
</gene>
<sequence length="729" mass="85024">MNALDFKNKFQQALLMTPDDIPIISSLGKQSRGKSSFLSTIFQDPDIPNKSKNSQIKGTDVLYSSNQDNFILFDIEGLESSESNISRDILNISSTFIVSDLILLHISQDDLENSKFIKNFAYIFYQSYKTCCKYIDKFPSIILLIRDPRWISPTKKTLESYKKLVADFQEAVNNHIKKCSDEIFKYVNIFYTQYCMKDHKNEFLADFDIENTCHFSVIGYYVIYFQFILKYKTSEYFEMKDNDGVVTLNQSKFPDLENLVRNVGINVSEKLKGRIGKIISGRFGCEYSVSSRVRYIIGESLYGKQRIKLVECVFWDARYEILLKSENIDQFLRVFEKYCAISNSVDELYKKVNKKFTKVIRVCDLELLRKYHKENIDIIHESSKNDIEIMLAAIEYARYLSVGCFIQSFALSLFLKDSLSYQALFAILNYPDYEDLNSNFIQEISLNLSKFECLSYYDANFKDILKGIFPIKFALYECIFEIYSKIIENSLSHDFVYQEIIREHIGSISACKFIHRIETFLALFKDFYSYDKIVLIQFLQDLVEMHINELRYRISLFPCLPERSYSFHTISNAGIIILSKKIYGFLPKLSIALKKILKVSSWEVSIPLSAGLALSITTGVNEFLIPAICFIIPGVQNVNETGWILHKPLIFKRNKTVSIKYQCPKDQHIFYVNLFKNQKNCYLEKENYRFNDKKFKGSCKLKPIQSNTYATVGEIKAYIVCYIDRNNFN</sequence>
<dbReference type="AlphaFoldDB" id="A0A1R2BM67"/>
<protein>
    <submittedName>
        <fullName evidence="1">Uncharacterized protein</fullName>
    </submittedName>
</protein>
<evidence type="ECO:0000313" key="1">
    <source>
        <dbReference type="EMBL" id="OMJ77645.1"/>
    </source>
</evidence>
<dbReference type="OrthoDB" id="2343366at2759"/>
<keyword evidence="2" id="KW-1185">Reference proteome</keyword>
<name>A0A1R2BM67_9CILI</name>